<dbReference type="AlphaFoldDB" id="W1XP25"/>
<keyword evidence="5 9" id="KW-0808">Transferase</keyword>
<accession>W1XP25</accession>
<dbReference type="GO" id="GO:0009401">
    <property type="term" value="P:phosphoenolpyruvate-dependent sugar phosphotransferase system"/>
    <property type="evidence" value="ECO:0007669"/>
    <property type="project" value="UniProtKB-KW"/>
</dbReference>
<dbReference type="InterPro" id="IPR004720">
    <property type="entry name" value="PTS_IIB_sorbose-sp"/>
</dbReference>
<keyword evidence="7" id="KW-0418">Kinase</keyword>
<reference evidence="9" key="1">
    <citation type="submission" date="2013-12" db="EMBL/GenBank/DDBJ databases">
        <title>A Varibaculum cambriense genome reconstructed from a premature infant gut community with otherwise low bacterial novelty that shifts toward anaerobic metabolism during the third week of life.</title>
        <authorList>
            <person name="Brown C.T."/>
            <person name="Sharon I."/>
            <person name="Thomas B.C."/>
            <person name="Castelle C.J."/>
            <person name="Morowitz M.J."/>
            <person name="Banfield J.F."/>
        </authorList>
    </citation>
    <scope>NUCLEOTIDE SEQUENCE</scope>
</reference>
<feature type="domain" description="PTS EIIB type-4" evidence="8">
    <location>
        <begin position="1"/>
        <end position="51"/>
    </location>
</feature>
<feature type="non-terminal residue" evidence="9">
    <location>
        <position position="1"/>
    </location>
</feature>
<dbReference type="GO" id="GO:0016301">
    <property type="term" value="F:kinase activity"/>
    <property type="evidence" value="ECO:0007669"/>
    <property type="project" value="UniProtKB-KW"/>
</dbReference>
<evidence type="ECO:0000256" key="7">
    <source>
        <dbReference type="ARBA" id="ARBA00022777"/>
    </source>
</evidence>
<keyword evidence="3" id="KW-0963">Cytoplasm</keyword>
<dbReference type="InterPro" id="IPR036667">
    <property type="entry name" value="PTS_IIB_sorbose-sp_sf"/>
</dbReference>
<dbReference type="Pfam" id="PF03830">
    <property type="entry name" value="PTSIIB_sorb"/>
    <property type="match status" value="1"/>
</dbReference>
<comment type="caution">
    <text evidence="9">The sequence shown here is derived from an EMBL/GenBank/DDBJ whole genome shotgun (WGS) entry which is preliminary data.</text>
</comment>
<dbReference type="GO" id="GO:0005737">
    <property type="term" value="C:cytoplasm"/>
    <property type="evidence" value="ECO:0007669"/>
    <property type="project" value="UniProtKB-SubCell"/>
</dbReference>
<evidence type="ECO:0000256" key="6">
    <source>
        <dbReference type="ARBA" id="ARBA00022683"/>
    </source>
</evidence>
<gene>
    <name evidence="9" type="ORF">Q604_UNBC14889G0002</name>
</gene>
<comment type="subcellular location">
    <subcellularLocation>
        <location evidence="1">Cytoplasm</location>
    </subcellularLocation>
</comment>
<keyword evidence="4" id="KW-0762">Sugar transport</keyword>
<evidence type="ECO:0000259" key="8">
    <source>
        <dbReference type="Pfam" id="PF03830"/>
    </source>
</evidence>
<name>W1XP25_9ZZZZ</name>
<evidence type="ECO:0000313" key="9">
    <source>
        <dbReference type="EMBL" id="ETJ30594.1"/>
    </source>
</evidence>
<dbReference type="EMBL" id="AZMM01014889">
    <property type="protein sequence ID" value="ETJ30594.1"/>
    <property type="molecule type" value="Genomic_DNA"/>
</dbReference>
<evidence type="ECO:0000256" key="2">
    <source>
        <dbReference type="ARBA" id="ARBA00022448"/>
    </source>
</evidence>
<dbReference type="Gene3D" id="3.40.35.10">
    <property type="entry name" value="Phosphotransferase system, sorbose subfamily IIB component"/>
    <property type="match status" value="1"/>
</dbReference>
<evidence type="ECO:0000256" key="4">
    <source>
        <dbReference type="ARBA" id="ARBA00022597"/>
    </source>
</evidence>
<evidence type="ECO:0000256" key="1">
    <source>
        <dbReference type="ARBA" id="ARBA00004496"/>
    </source>
</evidence>
<dbReference type="GO" id="GO:0008982">
    <property type="term" value="F:protein-N(PI)-phosphohistidine-sugar phosphotransferase activity"/>
    <property type="evidence" value="ECO:0007669"/>
    <property type="project" value="InterPro"/>
</dbReference>
<proteinExistence type="predicted"/>
<evidence type="ECO:0000256" key="5">
    <source>
        <dbReference type="ARBA" id="ARBA00022679"/>
    </source>
</evidence>
<keyword evidence="6" id="KW-0598">Phosphotransferase system</keyword>
<sequence>WTIDRTNEVIWKAAPHQTIFTIVSEDALRLVEGGFPIEELNIGNVHAAEGK</sequence>
<organism evidence="9">
    <name type="scientific">human gut metagenome</name>
    <dbReference type="NCBI Taxonomy" id="408170"/>
    <lineage>
        <taxon>unclassified sequences</taxon>
        <taxon>metagenomes</taxon>
        <taxon>organismal metagenomes</taxon>
    </lineage>
</organism>
<evidence type="ECO:0000256" key="3">
    <source>
        <dbReference type="ARBA" id="ARBA00022490"/>
    </source>
</evidence>
<protein>
    <submittedName>
        <fullName evidence="9">N-acetylgalactosamine-specific phosphotransferase enzyme iib component1</fullName>
    </submittedName>
</protein>
<keyword evidence="2" id="KW-0813">Transport</keyword>
<dbReference type="SUPFAM" id="SSF52728">
    <property type="entry name" value="PTS IIb component"/>
    <property type="match status" value="1"/>
</dbReference>